<sequence length="176" mass="19762">MKARMLAETDARSLALYARLLLWRSECDQSEAMCSRSLSVDSSNECLAFYVRACLRYASKDFRAAREDFSAVVRIDPDREMGLLALWAIHNVIGGDEAGITEEFRDKTRQLVARSPRLLPKSALHAVEGEHDLALELLAQAIKAAPGTSAEAKVLPQFHFLREHPLFIELTDRAFD</sequence>
<proteinExistence type="predicted"/>
<dbReference type="Gene3D" id="1.25.40.10">
    <property type="entry name" value="Tetratricopeptide repeat domain"/>
    <property type="match status" value="1"/>
</dbReference>
<comment type="caution">
    <text evidence="1">The sequence shown here is derived from an EMBL/GenBank/DDBJ whole genome shotgun (WGS) entry which is preliminary data.</text>
</comment>
<name>A0ABT4AKN1_9BACT</name>
<reference evidence="1 2" key="1">
    <citation type="submission" date="2022-11" db="EMBL/GenBank/DDBJ databases">
        <title>Minimal conservation of predation-associated metabolite biosynthetic gene clusters underscores biosynthetic potential of Myxococcota including descriptions for ten novel species: Archangium lansinium sp. nov., Myxococcus landrumus sp. nov., Nannocystis bai.</title>
        <authorList>
            <person name="Ahearne A."/>
            <person name="Stevens C."/>
            <person name="Phillips K."/>
        </authorList>
    </citation>
    <scope>NUCLEOTIDE SEQUENCE [LARGE SCALE GENOMIC DNA]</scope>
    <source>
        <strain evidence="1 2">MIWBW</strain>
    </source>
</reference>
<keyword evidence="2" id="KW-1185">Reference proteome</keyword>
<evidence type="ECO:0008006" key="3">
    <source>
        <dbReference type="Google" id="ProtNLM"/>
    </source>
</evidence>
<evidence type="ECO:0000313" key="1">
    <source>
        <dbReference type="EMBL" id="MCY1082257.1"/>
    </source>
</evidence>
<dbReference type="NCBIfam" id="NF047558">
    <property type="entry name" value="TPR_END_plus"/>
    <property type="match status" value="1"/>
</dbReference>
<protein>
    <recommendedName>
        <fullName evidence="3">Tetratricopeptide repeat protein</fullName>
    </recommendedName>
</protein>
<evidence type="ECO:0000313" key="2">
    <source>
        <dbReference type="Proteomes" id="UP001207654"/>
    </source>
</evidence>
<dbReference type="Proteomes" id="UP001207654">
    <property type="component" value="Unassembled WGS sequence"/>
</dbReference>
<gene>
    <name evidence="1" type="ORF">OV287_48215</name>
</gene>
<organism evidence="1 2">
    <name type="scientific">Archangium lansingense</name>
    <dbReference type="NCBI Taxonomy" id="2995310"/>
    <lineage>
        <taxon>Bacteria</taxon>
        <taxon>Pseudomonadati</taxon>
        <taxon>Myxococcota</taxon>
        <taxon>Myxococcia</taxon>
        <taxon>Myxococcales</taxon>
        <taxon>Cystobacterineae</taxon>
        <taxon>Archangiaceae</taxon>
        <taxon>Archangium</taxon>
    </lineage>
</organism>
<accession>A0ABT4AKN1</accession>
<dbReference type="EMBL" id="JAPNKA010000001">
    <property type="protein sequence ID" value="MCY1082257.1"/>
    <property type="molecule type" value="Genomic_DNA"/>
</dbReference>
<dbReference type="InterPro" id="IPR011990">
    <property type="entry name" value="TPR-like_helical_dom_sf"/>
</dbReference>
<dbReference type="SUPFAM" id="SSF48452">
    <property type="entry name" value="TPR-like"/>
    <property type="match status" value="1"/>
</dbReference>